<feature type="coiled-coil region" evidence="1">
    <location>
        <begin position="180"/>
        <end position="263"/>
    </location>
</feature>
<proteinExistence type="predicted"/>
<feature type="compositionally biased region" description="Basic residues" evidence="2">
    <location>
        <begin position="419"/>
        <end position="431"/>
    </location>
</feature>
<comment type="caution">
    <text evidence="3">The sequence shown here is derived from an EMBL/GenBank/DDBJ whole genome shotgun (WGS) entry which is preliminary data.</text>
</comment>
<evidence type="ECO:0000313" key="3">
    <source>
        <dbReference type="EMBL" id="KAH7375330.1"/>
    </source>
</evidence>
<keyword evidence="4" id="KW-1185">Reference proteome</keyword>
<evidence type="ECO:0000313" key="4">
    <source>
        <dbReference type="Proteomes" id="UP000813385"/>
    </source>
</evidence>
<keyword evidence="1" id="KW-0175">Coiled coil</keyword>
<dbReference type="OrthoDB" id="4846122at2759"/>
<feature type="region of interest" description="Disordered" evidence="2">
    <location>
        <begin position="361"/>
        <end position="438"/>
    </location>
</feature>
<gene>
    <name evidence="3" type="ORF">B0T11DRAFT_345269</name>
</gene>
<feature type="compositionally biased region" description="Polar residues" evidence="2">
    <location>
        <begin position="311"/>
        <end position="346"/>
    </location>
</feature>
<reference evidence="3" key="1">
    <citation type="journal article" date="2021" name="Nat. Commun.">
        <title>Genetic determinants of endophytism in the Arabidopsis root mycobiome.</title>
        <authorList>
            <person name="Mesny F."/>
            <person name="Miyauchi S."/>
            <person name="Thiergart T."/>
            <person name="Pickel B."/>
            <person name="Atanasova L."/>
            <person name="Karlsson M."/>
            <person name="Huettel B."/>
            <person name="Barry K.W."/>
            <person name="Haridas S."/>
            <person name="Chen C."/>
            <person name="Bauer D."/>
            <person name="Andreopoulos W."/>
            <person name="Pangilinan J."/>
            <person name="LaButti K."/>
            <person name="Riley R."/>
            <person name="Lipzen A."/>
            <person name="Clum A."/>
            <person name="Drula E."/>
            <person name="Henrissat B."/>
            <person name="Kohler A."/>
            <person name="Grigoriev I.V."/>
            <person name="Martin F.M."/>
            <person name="Hacquard S."/>
        </authorList>
    </citation>
    <scope>NUCLEOTIDE SEQUENCE</scope>
    <source>
        <strain evidence="3">MPI-CAGE-AT-0016</strain>
    </source>
</reference>
<dbReference type="AlphaFoldDB" id="A0A8K0TRI9"/>
<evidence type="ECO:0000256" key="1">
    <source>
        <dbReference type="SAM" id="Coils"/>
    </source>
</evidence>
<dbReference type="Proteomes" id="UP000813385">
    <property type="component" value="Unassembled WGS sequence"/>
</dbReference>
<dbReference type="EMBL" id="JAGPXD010000001">
    <property type="protein sequence ID" value="KAH7375330.1"/>
    <property type="molecule type" value="Genomic_DNA"/>
</dbReference>
<name>A0A8K0TRI9_9PEZI</name>
<feature type="region of interest" description="Disordered" evidence="2">
    <location>
        <begin position="306"/>
        <end position="348"/>
    </location>
</feature>
<organism evidence="3 4">
    <name type="scientific">Plectosphaerella cucumerina</name>
    <dbReference type="NCBI Taxonomy" id="40658"/>
    <lineage>
        <taxon>Eukaryota</taxon>
        <taxon>Fungi</taxon>
        <taxon>Dikarya</taxon>
        <taxon>Ascomycota</taxon>
        <taxon>Pezizomycotina</taxon>
        <taxon>Sordariomycetes</taxon>
        <taxon>Hypocreomycetidae</taxon>
        <taxon>Glomerellales</taxon>
        <taxon>Plectosphaerellaceae</taxon>
        <taxon>Plectosphaerella</taxon>
    </lineage>
</organism>
<sequence length="438" mass="48966">MPMKVSQKAWTRWQSVIQKLWKDFEFPANTRDSLSGYFSLFRGEGSCFRLDTESWKMALDVLRTGDEIIDIVAITLASNLAPESKVRGGWVITTRCPIHPHPKHPSQKSPAKNPSEKSDLFWYKIEEGGKVSTHCCNQECAGPFRPSTWKIFDSVRQGIVIKTLEHEVLQLRSPDNSSKLKEKEKGESELKAQIASINREKMELQVKYDTMNGSHTEQAHDLIEIRAENRDLVAELSETKAKLAAMRTLNDEMRNDLEQANGKSHKSDSAFGRMRKQFDATTKRESALKVRLHEALQEMKVIRGNHHAAAGSSSQQKTGTQEAATSTASNYSLVSSGNARRSQSLAIRSRPRIDVVDLTSEVGPAESPSKGPGHSQKGVESETEVAGQPSSSKKDRRKRKRDAQSVPPNDEDEDDTPSKRRSSKGRRHGPKIKAEPEA</sequence>
<accession>A0A8K0TRI9</accession>
<protein>
    <submittedName>
        <fullName evidence="3">Uncharacterized protein</fullName>
    </submittedName>
</protein>
<evidence type="ECO:0000256" key="2">
    <source>
        <dbReference type="SAM" id="MobiDB-lite"/>
    </source>
</evidence>